<proteinExistence type="predicted"/>
<accession>A0AA88A5K8</accession>
<reference evidence="2" key="1">
    <citation type="submission" date="2023-07" db="EMBL/GenBank/DDBJ databases">
        <title>draft genome sequence of fig (Ficus carica).</title>
        <authorList>
            <person name="Takahashi T."/>
            <person name="Nishimura K."/>
        </authorList>
    </citation>
    <scope>NUCLEOTIDE SEQUENCE</scope>
</reference>
<dbReference type="Proteomes" id="UP001187192">
    <property type="component" value="Unassembled WGS sequence"/>
</dbReference>
<protein>
    <submittedName>
        <fullName evidence="2">Uncharacterized protein</fullName>
    </submittedName>
</protein>
<dbReference type="AlphaFoldDB" id="A0AA88A5K8"/>
<organism evidence="2 3">
    <name type="scientific">Ficus carica</name>
    <name type="common">Common fig</name>
    <dbReference type="NCBI Taxonomy" id="3494"/>
    <lineage>
        <taxon>Eukaryota</taxon>
        <taxon>Viridiplantae</taxon>
        <taxon>Streptophyta</taxon>
        <taxon>Embryophyta</taxon>
        <taxon>Tracheophyta</taxon>
        <taxon>Spermatophyta</taxon>
        <taxon>Magnoliopsida</taxon>
        <taxon>eudicotyledons</taxon>
        <taxon>Gunneridae</taxon>
        <taxon>Pentapetalae</taxon>
        <taxon>rosids</taxon>
        <taxon>fabids</taxon>
        <taxon>Rosales</taxon>
        <taxon>Moraceae</taxon>
        <taxon>Ficeae</taxon>
        <taxon>Ficus</taxon>
    </lineage>
</organism>
<dbReference type="EMBL" id="BTGU01000004">
    <property type="protein sequence ID" value="GMN34566.1"/>
    <property type="molecule type" value="Genomic_DNA"/>
</dbReference>
<keyword evidence="3" id="KW-1185">Reference proteome</keyword>
<sequence length="189" mass="20368">MSQPLDCETSTDHCGISIARNNAVTVSGTADCYSFVYLPNKIASSTQHFRVTFTIAVIGISLPSPPPSSPSLPAKSNSPPPPDSSPPNSQTLSPSTDLQPLPLDPPLSNHLSVLLLRAIPKNLRRHQALFLLLQALNPVIDERFPFSSDLHERCDCKLCGVEGSEAAKLRSWVGCMRRGSGRLRGMVGL</sequence>
<evidence type="ECO:0000313" key="3">
    <source>
        <dbReference type="Proteomes" id="UP001187192"/>
    </source>
</evidence>
<feature type="compositionally biased region" description="Low complexity" evidence="1">
    <location>
        <begin position="86"/>
        <end position="101"/>
    </location>
</feature>
<dbReference type="Gramene" id="FCD_00006272-RA">
    <property type="protein sequence ID" value="FCD_00006272-RA:cds"/>
    <property type="gene ID" value="FCD_00006272"/>
</dbReference>
<comment type="caution">
    <text evidence="2">The sequence shown here is derived from an EMBL/GenBank/DDBJ whole genome shotgun (WGS) entry which is preliminary data.</text>
</comment>
<name>A0AA88A5K8_FICCA</name>
<evidence type="ECO:0000313" key="2">
    <source>
        <dbReference type="EMBL" id="GMN34566.1"/>
    </source>
</evidence>
<gene>
    <name evidence="2" type="ORF">TIFTF001_004773</name>
</gene>
<evidence type="ECO:0000256" key="1">
    <source>
        <dbReference type="SAM" id="MobiDB-lite"/>
    </source>
</evidence>
<feature type="region of interest" description="Disordered" evidence="1">
    <location>
        <begin position="66"/>
        <end position="101"/>
    </location>
</feature>